<feature type="compositionally biased region" description="Low complexity" evidence="1">
    <location>
        <begin position="49"/>
        <end position="59"/>
    </location>
</feature>
<evidence type="ECO:0000313" key="3">
    <source>
        <dbReference type="Proteomes" id="UP001526430"/>
    </source>
</evidence>
<gene>
    <name evidence="2" type="ORF">OF850_01430</name>
</gene>
<reference evidence="2 3" key="1">
    <citation type="submission" date="2022-10" db="EMBL/GenBank/DDBJ databases">
        <title>Roseococcus glaciei nov., sp. nov., isolated from glacier.</title>
        <authorList>
            <person name="Liu Q."/>
            <person name="Xin Y.-H."/>
        </authorList>
    </citation>
    <scope>NUCLEOTIDE SEQUENCE [LARGE SCALE GENOMIC DNA]</scope>
    <source>
        <strain evidence="2 3">MDT2-1-1</strain>
    </source>
</reference>
<comment type="caution">
    <text evidence="2">The sequence shown here is derived from an EMBL/GenBank/DDBJ whole genome shotgun (WGS) entry which is preliminary data.</text>
</comment>
<evidence type="ECO:0000256" key="1">
    <source>
        <dbReference type="SAM" id="MobiDB-lite"/>
    </source>
</evidence>
<proteinExistence type="predicted"/>
<accession>A0ABT3NQ40</accession>
<evidence type="ECO:0000313" key="2">
    <source>
        <dbReference type="EMBL" id="MCW8084276.1"/>
    </source>
</evidence>
<dbReference type="EMBL" id="JAPFQI010000001">
    <property type="protein sequence ID" value="MCW8084276.1"/>
    <property type="molecule type" value="Genomic_DNA"/>
</dbReference>
<protein>
    <submittedName>
        <fullName evidence="2">Uncharacterized protein</fullName>
    </submittedName>
</protein>
<keyword evidence="3" id="KW-1185">Reference proteome</keyword>
<feature type="region of interest" description="Disordered" evidence="1">
    <location>
        <begin position="1"/>
        <end position="74"/>
    </location>
</feature>
<name>A0ABT3NQ40_9PROT</name>
<dbReference type="Proteomes" id="UP001526430">
    <property type="component" value="Unassembled WGS sequence"/>
</dbReference>
<feature type="compositionally biased region" description="Low complexity" evidence="1">
    <location>
        <begin position="23"/>
        <end position="42"/>
    </location>
</feature>
<organism evidence="2 3">
    <name type="scientific">Sabulicella glaciei</name>
    <dbReference type="NCBI Taxonomy" id="2984948"/>
    <lineage>
        <taxon>Bacteria</taxon>
        <taxon>Pseudomonadati</taxon>
        <taxon>Pseudomonadota</taxon>
        <taxon>Alphaproteobacteria</taxon>
        <taxon>Acetobacterales</taxon>
        <taxon>Acetobacteraceae</taxon>
        <taxon>Sabulicella</taxon>
    </lineage>
</organism>
<dbReference type="RefSeq" id="WP_301587883.1">
    <property type="nucleotide sequence ID" value="NZ_JAPFQI010000001.1"/>
</dbReference>
<sequence length="206" mass="21898">MGDKKKAPEPITKVPDSPEKEASPPAGAPTTGSASTAQAASPLADAKPLDLSLTPPSLLGKEADGPGGPRMPHLSIEKRAGTLLGPGLDPIDWAAMRQPFLTHNMPLTGRDADQITLNFYNSVGMLRSWGLPEGTAVKLANIGLAFAYDTQLGLESPNTLEKFDRDTERMLGPGRTLGKFVVPVITPDTLGWAVEKVTGKKIDFRF</sequence>